<gene>
    <name evidence="1" type="ORF">SAMN05444170_4023</name>
</gene>
<evidence type="ECO:0000313" key="1">
    <source>
        <dbReference type="EMBL" id="SHN79439.1"/>
    </source>
</evidence>
<dbReference type="EMBL" id="LT670849">
    <property type="protein sequence ID" value="SHN79439.1"/>
    <property type="molecule type" value="Genomic_DNA"/>
</dbReference>
<dbReference type="AlphaFoldDB" id="A0A1M7U8S6"/>
<dbReference type="Pfam" id="PF11150">
    <property type="entry name" value="DUF2927"/>
    <property type="match status" value="1"/>
</dbReference>
<proteinExistence type="predicted"/>
<dbReference type="Proteomes" id="UP000184096">
    <property type="component" value="Chromosome I"/>
</dbReference>
<name>A0A1M7U8S6_9BRAD</name>
<sequence>MKIDLSIVPIAASRVMARMSHILAASVFVMAFTGLGSVPARAENPEIASRRAAERTDFTNEEIREGFFKIAFGAELQTDKPAGRVRKFDEPVRIFVEAGAAPQRRSELANVVSDIRSRVNHLDIDLTTDRRAANFTVRLVPERKLKSTIRALYGSDRARQIQKELKPECLSGIGKDESFRIRRAEVILPVDAGDFTFLDCAYEELLQALGVINDDASVPWTMFNDDVQMGFFDVYDQYLLNILYDPRITPGMTRDEVDAALPDVLASARQWVREINPPRRAESENSQVDRN</sequence>
<evidence type="ECO:0008006" key="3">
    <source>
        <dbReference type="Google" id="ProtNLM"/>
    </source>
</evidence>
<keyword evidence="2" id="KW-1185">Reference proteome</keyword>
<dbReference type="InterPro" id="IPR021323">
    <property type="entry name" value="DUF2927"/>
</dbReference>
<accession>A0A1M7U8S6</accession>
<protein>
    <recommendedName>
        <fullName evidence="3">DUF2927 domain-containing protein</fullName>
    </recommendedName>
</protein>
<reference evidence="2" key="1">
    <citation type="submission" date="2016-11" db="EMBL/GenBank/DDBJ databases">
        <authorList>
            <person name="Varghese N."/>
            <person name="Submissions S."/>
        </authorList>
    </citation>
    <scope>NUCLEOTIDE SEQUENCE [LARGE SCALE GENOMIC DNA]</scope>
    <source>
        <strain evidence="2">GAS401</strain>
    </source>
</reference>
<organism evidence="1 2">
    <name type="scientific">Bradyrhizobium erythrophlei</name>
    <dbReference type="NCBI Taxonomy" id="1437360"/>
    <lineage>
        <taxon>Bacteria</taxon>
        <taxon>Pseudomonadati</taxon>
        <taxon>Pseudomonadota</taxon>
        <taxon>Alphaproteobacteria</taxon>
        <taxon>Hyphomicrobiales</taxon>
        <taxon>Nitrobacteraceae</taxon>
        <taxon>Bradyrhizobium</taxon>
    </lineage>
</organism>
<evidence type="ECO:0000313" key="2">
    <source>
        <dbReference type="Proteomes" id="UP000184096"/>
    </source>
</evidence>
<dbReference type="RefSeq" id="WP_244552998.1">
    <property type="nucleotide sequence ID" value="NZ_LT670849.1"/>
</dbReference>